<feature type="compositionally biased region" description="Low complexity" evidence="1">
    <location>
        <begin position="48"/>
        <end position="63"/>
    </location>
</feature>
<keyword evidence="3" id="KW-1185">Reference proteome</keyword>
<protein>
    <submittedName>
        <fullName evidence="2">Uncharacterized protein</fullName>
    </submittedName>
</protein>
<dbReference type="OrthoDB" id="3644902at2759"/>
<evidence type="ECO:0000313" key="2">
    <source>
        <dbReference type="EMBL" id="USW58533.1"/>
    </source>
</evidence>
<dbReference type="EMBL" id="CP099428">
    <property type="protein sequence ID" value="USW58533.1"/>
    <property type="molecule type" value="Genomic_DNA"/>
</dbReference>
<organism evidence="2 3">
    <name type="scientific">Septoria linicola</name>
    <dbReference type="NCBI Taxonomy" id="215465"/>
    <lineage>
        <taxon>Eukaryota</taxon>
        <taxon>Fungi</taxon>
        <taxon>Dikarya</taxon>
        <taxon>Ascomycota</taxon>
        <taxon>Pezizomycotina</taxon>
        <taxon>Dothideomycetes</taxon>
        <taxon>Dothideomycetidae</taxon>
        <taxon>Mycosphaerellales</taxon>
        <taxon>Mycosphaerellaceae</taxon>
        <taxon>Septoria</taxon>
    </lineage>
</organism>
<evidence type="ECO:0000313" key="3">
    <source>
        <dbReference type="Proteomes" id="UP001056384"/>
    </source>
</evidence>
<feature type="compositionally biased region" description="Polar residues" evidence="1">
    <location>
        <begin position="1"/>
        <end position="12"/>
    </location>
</feature>
<name>A0A9Q9ERG1_9PEZI</name>
<sequence length="177" mass="20140">MVNNLPMSSVSEVHTRKKRHDTVLGLSESPPQDTIQQQIHKSILRHASTSTQSSIKSDSTTSSTRDRFHPGLLMSEGIPDPEAKARQVHYRRRLRIQVFNDAYLDWKSAPAVCDEQYDYASLLYRKELRCQASQQYLHQIQDELRRAAAAAAIRRSDSDDSGNIVRIDGEEMIDMIG</sequence>
<evidence type="ECO:0000256" key="1">
    <source>
        <dbReference type="SAM" id="MobiDB-lite"/>
    </source>
</evidence>
<dbReference type="AlphaFoldDB" id="A0A9Q9ERG1"/>
<accession>A0A9Q9ERG1</accession>
<feature type="region of interest" description="Disordered" evidence="1">
    <location>
        <begin position="1"/>
        <end position="32"/>
    </location>
</feature>
<reference evidence="2" key="1">
    <citation type="submission" date="2022-06" db="EMBL/GenBank/DDBJ databases">
        <title>Complete genome sequences of two strains of the flax pathogen Septoria linicola.</title>
        <authorList>
            <person name="Lapalu N."/>
            <person name="Simon A."/>
            <person name="Demenou B."/>
            <person name="Paumier D."/>
            <person name="Guillot M.-P."/>
            <person name="Gout L."/>
            <person name="Valade R."/>
        </authorList>
    </citation>
    <scope>NUCLEOTIDE SEQUENCE</scope>
    <source>
        <strain evidence="2">SE15195</strain>
    </source>
</reference>
<feature type="region of interest" description="Disordered" evidence="1">
    <location>
        <begin position="46"/>
        <end position="80"/>
    </location>
</feature>
<dbReference type="Proteomes" id="UP001056384">
    <property type="component" value="Chromosome 11"/>
</dbReference>
<proteinExistence type="predicted"/>
<gene>
    <name evidence="2" type="ORF">Slin15195_G118520</name>
</gene>